<dbReference type="SUPFAM" id="SSF159659">
    <property type="entry name" value="Cgl1923-like"/>
    <property type="match status" value="1"/>
</dbReference>
<dbReference type="InterPro" id="IPR019151">
    <property type="entry name" value="Proteasome_assmbl_chaperone_2"/>
</dbReference>
<dbReference type="PANTHER" id="PTHR35610:SF3">
    <property type="entry name" value="PROTEASOME ASSEMBLY CHAPERONE FAMILY PROTEIN"/>
    <property type="match status" value="1"/>
</dbReference>
<dbReference type="PANTHER" id="PTHR35610">
    <property type="entry name" value="3-ISOPROPYLMALATE DEHYDRATASE-RELATED"/>
    <property type="match status" value="1"/>
</dbReference>
<dbReference type="EMBL" id="DUFJ01000079">
    <property type="protein sequence ID" value="HIH33331.1"/>
    <property type="molecule type" value="Genomic_DNA"/>
</dbReference>
<protein>
    <submittedName>
        <fullName evidence="2">Proteasome assembly chaperone family protein</fullName>
    </submittedName>
</protein>
<name>A0A7J4KTI8_9ARCH</name>
<dbReference type="AlphaFoldDB" id="A0A7J4KTI8"/>
<keyword evidence="1" id="KW-0175">Coiled coil</keyword>
<sequence length="245" mass="27142">MDIRVVETSQQSLEGYTLVEGFPGMGLVGTIAAKYLVEKLEVKEIGHIHSESFVPIIRIHNGMPVRPSRIFVSEKNKLVILISEQIIPKQHTQAVSEAVVDWIRDRKIKRIISLSGIGIEGTGKELKLYGIASNEASKKLLKENSIQPIQEGITTGVIALILLDLKDDESVEAISLLASIKSGADYTAAAELLKKLNLMLGLEINVEPLVKEARETEKALVKQLEKLKQTHETVRKIEDQTPMYA</sequence>
<feature type="coiled-coil region" evidence="1">
    <location>
        <begin position="210"/>
        <end position="240"/>
    </location>
</feature>
<accession>A0A7J4KTI8</accession>
<dbReference type="Gene3D" id="3.40.50.10900">
    <property type="entry name" value="PAC-like subunit"/>
    <property type="match status" value="1"/>
</dbReference>
<dbReference type="GO" id="GO:0000502">
    <property type="term" value="C:proteasome complex"/>
    <property type="evidence" value="ECO:0007669"/>
    <property type="project" value="UniProtKB-KW"/>
</dbReference>
<dbReference type="Pfam" id="PF09754">
    <property type="entry name" value="PAC2"/>
    <property type="match status" value="1"/>
</dbReference>
<comment type="caution">
    <text evidence="2">The sequence shown here is derived from an EMBL/GenBank/DDBJ whole genome shotgun (WGS) entry which is preliminary data.</text>
</comment>
<organism evidence="2 3">
    <name type="scientific">Candidatus Iainarchaeum sp</name>
    <dbReference type="NCBI Taxonomy" id="3101447"/>
    <lineage>
        <taxon>Archaea</taxon>
        <taxon>Candidatus Iainarchaeota</taxon>
        <taxon>Candidatus Iainarchaeia</taxon>
        <taxon>Candidatus Iainarchaeales</taxon>
        <taxon>Candidatus Iainarchaeaceae</taxon>
        <taxon>Candidatus Iainarchaeum</taxon>
    </lineage>
</organism>
<dbReference type="Proteomes" id="UP000527315">
    <property type="component" value="Unassembled WGS sequence"/>
</dbReference>
<evidence type="ECO:0000256" key="1">
    <source>
        <dbReference type="SAM" id="Coils"/>
    </source>
</evidence>
<dbReference type="InterPro" id="IPR038389">
    <property type="entry name" value="PSMG2_sf"/>
</dbReference>
<proteinExistence type="predicted"/>
<reference evidence="3" key="1">
    <citation type="journal article" date="2020" name="bioRxiv">
        <title>A rank-normalized archaeal taxonomy based on genome phylogeny resolves widespread incomplete and uneven classifications.</title>
        <authorList>
            <person name="Rinke C."/>
            <person name="Chuvochina M."/>
            <person name="Mussig A.J."/>
            <person name="Chaumeil P.-A."/>
            <person name="Waite D.W."/>
            <person name="Whitman W.B."/>
            <person name="Parks D.H."/>
            <person name="Hugenholtz P."/>
        </authorList>
    </citation>
    <scope>NUCLEOTIDE SEQUENCE [LARGE SCALE GENOMIC DNA]</scope>
</reference>
<evidence type="ECO:0000313" key="3">
    <source>
        <dbReference type="Proteomes" id="UP000527315"/>
    </source>
</evidence>
<keyword evidence="2" id="KW-0647">Proteasome</keyword>
<gene>
    <name evidence="2" type="ORF">HA227_03690</name>
</gene>
<evidence type="ECO:0000313" key="2">
    <source>
        <dbReference type="EMBL" id="HIH33331.1"/>
    </source>
</evidence>